<keyword evidence="7" id="KW-0055">Arginine biosynthesis</keyword>
<dbReference type="PANTHER" id="PTHR34471:SF1">
    <property type="entry name" value="ARGININE REPRESSOR"/>
    <property type="match status" value="1"/>
</dbReference>
<dbReference type="HAMAP" id="MF_00173">
    <property type="entry name" value="Arg_repressor"/>
    <property type="match status" value="1"/>
</dbReference>
<dbReference type="SUPFAM" id="SSF46785">
    <property type="entry name" value="Winged helix' DNA-binding domain"/>
    <property type="match status" value="1"/>
</dbReference>
<dbReference type="GO" id="GO:0051259">
    <property type="term" value="P:protein complex oligomerization"/>
    <property type="evidence" value="ECO:0007669"/>
    <property type="project" value="InterPro"/>
</dbReference>
<dbReference type="GO" id="GO:0005737">
    <property type="term" value="C:cytoplasm"/>
    <property type="evidence" value="ECO:0007669"/>
    <property type="project" value="UniProtKB-SubCell"/>
</dbReference>
<comment type="similarity">
    <text evidence="2 7">Belongs to the ArgR family.</text>
</comment>
<keyword evidence="7" id="KW-0028">Amino-acid biosynthesis</keyword>
<evidence type="ECO:0000256" key="4">
    <source>
        <dbReference type="ARBA" id="ARBA00023015"/>
    </source>
</evidence>
<dbReference type="InterPro" id="IPR020900">
    <property type="entry name" value="Arg_repress_DNA-bd"/>
</dbReference>
<accession>A0A0R2ISF0</accession>
<dbReference type="GO" id="GO:0034618">
    <property type="term" value="F:arginine binding"/>
    <property type="evidence" value="ECO:0007669"/>
    <property type="project" value="InterPro"/>
</dbReference>
<dbReference type="AlphaFoldDB" id="A0A0R2ISF0"/>
<gene>
    <name evidence="7" type="primary">argR</name>
    <name evidence="10" type="ORF">IV80_GL000237</name>
</gene>
<dbReference type="InterPro" id="IPR020899">
    <property type="entry name" value="Arg_repress_C"/>
</dbReference>
<keyword evidence="4 7" id="KW-0805">Transcription regulation</keyword>
<dbReference type="PRINTS" id="PR01467">
    <property type="entry name" value="ARGREPRESSOR"/>
</dbReference>
<dbReference type="Gene3D" id="3.30.1360.40">
    <property type="match status" value="1"/>
</dbReference>
<dbReference type="InterPro" id="IPR036388">
    <property type="entry name" value="WH-like_DNA-bd_sf"/>
</dbReference>
<organism evidence="10 11">
    <name type="scientific">Pediococcus cellicola</name>
    <dbReference type="NCBI Taxonomy" id="319652"/>
    <lineage>
        <taxon>Bacteria</taxon>
        <taxon>Bacillati</taxon>
        <taxon>Bacillota</taxon>
        <taxon>Bacilli</taxon>
        <taxon>Lactobacillales</taxon>
        <taxon>Lactobacillaceae</taxon>
        <taxon>Pediococcus</taxon>
    </lineage>
</organism>
<keyword evidence="7" id="KW-0678">Repressor</keyword>
<comment type="caution">
    <text evidence="10">The sequence shown here is derived from an EMBL/GenBank/DDBJ whole genome shotgun (WGS) entry which is preliminary data.</text>
</comment>
<keyword evidence="6 7" id="KW-0804">Transcription</keyword>
<evidence type="ECO:0000259" key="8">
    <source>
        <dbReference type="Pfam" id="PF01316"/>
    </source>
</evidence>
<evidence type="ECO:0000313" key="11">
    <source>
        <dbReference type="Proteomes" id="UP000051568"/>
    </source>
</evidence>
<dbReference type="InterPro" id="IPR001669">
    <property type="entry name" value="Arg_repress"/>
</dbReference>
<comment type="pathway">
    <text evidence="7">Amino-acid biosynthesis; L-arginine biosynthesis [regulation].</text>
</comment>
<dbReference type="STRING" id="319652.IV80_GL000237"/>
<dbReference type="InterPro" id="IPR036390">
    <property type="entry name" value="WH_DNA-bd_sf"/>
</dbReference>
<evidence type="ECO:0000256" key="7">
    <source>
        <dbReference type="HAMAP-Rule" id="MF_00173"/>
    </source>
</evidence>
<name>A0A0R2ISF0_9LACO</name>
<keyword evidence="11" id="KW-1185">Reference proteome</keyword>
<dbReference type="Pfam" id="PF01316">
    <property type="entry name" value="Arg_repressor"/>
    <property type="match status" value="1"/>
</dbReference>
<evidence type="ECO:0000256" key="3">
    <source>
        <dbReference type="ARBA" id="ARBA00022490"/>
    </source>
</evidence>
<protein>
    <recommendedName>
        <fullName evidence="7">Arginine repressor</fullName>
    </recommendedName>
</protein>
<evidence type="ECO:0000256" key="5">
    <source>
        <dbReference type="ARBA" id="ARBA00023125"/>
    </source>
</evidence>
<keyword evidence="5 7" id="KW-0238">DNA-binding</keyword>
<dbReference type="Gene3D" id="1.10.10.10">
    <property type="entry name" value="Winged helix-like DNA-binding domain superfamily/Winged helix DNA-binding domain"/>
    <property type="match status" value="1"/>
</dbReference>
<dbReference type="GO" id="GO:1900079">
    <property type="term" value="P:regulation of arginine biosynthetic process"/>
    <property type="evidence" value="ECO:0007669"/>
    <property type="project" value="UniProtKB-UniRule"/>
</dbReference>
<evidence type="ECO:0000256" key="6">
    <source>
        <dbReference type="ARBA" id="ARBA00023163"/>
    </source>
</evidence>
<dbReference type="InterPro" id="IPR036251">
    <property type="entry name" value="Arg_repress_C_sf"/>
</dbReference>
<feature type="domain" description="Arginine repressor DNA-binding" evidence="8">
    <location>
        <begin position="3"/>
        <end position="70"/>
    </location>
</feature>
<evidence type="ECO:0000313" key="10">
    <source>
        <dbReference type="EMBL" id="KRN67694.1"/>
    </source>
</evidence>
<proteinExistence type="inferred from homology"/>
<dbReference type="PATRIC" id="fig|319652.3.peg.239"/>
<evidence type="ECO:0000259" key="9">
    <source>
        <dbReference type="Pfam" id="PF02863"/>
    </source>
</evidence>
<evidence type="ECO:0000256" key="1">
    <source>
        <dbReference type="ARBA" id="ARBA00004496"/>
    </source>
</evidence>
<dbReference type="GO" id="GO:0003677">
    <property type="term" value="F:DNA binding"/>
    <property type="evidence" value="ECO:0007669"/>
    <property type="project" value="UniProtKB-KW"/>
</dbReference>
<sequence length="155" mass="17270">MWMKKSERQKHIEKILEENDVQKQEDLVTYLQESGIEVTQATISRDIRDMQLVKLPSKDGGYHYALPPKKDEDIKLKLKATLQASLQKVTSSESFIFLAVQPGSGPAIASLVNQLNHEDILGAISDDGSVLIVTTSHEGVLRVKELITEMLANTI</sequence>
<evidence type="ECO:0000256" key="2">
    <source>
        <dbReference type="ARBA" id="ARBA00008316"/>
    </source>
</evidence>
<keyword evidence="3 7" id="KW-0963">Cytoplasm</keyword>
<reference evidence="10 11" key="1">
    <citation type="journal article" date="2015" name="Genome Announc.">
        <title>Expanding the biotechnology potential of lactobacilli through comparative genomics of 213 strains and associated genera.</title>
        <authorList>
            <person name="Sun Z."/>
            <person name="Harris H.M."/>
            <person name="McCann A."/>
            <person name="Guo C."/>
            <person name="Argimon S."/>
            <person name="Zhang W."/>
            <person name="Yang X."/>
            <person name="Jeffery I.B."/>
            <person name="Cooney J.C."/>
            <person name="Kagawa T.F."/>
            <person name="Liu W."/>
            <person name="Song Y."/>
            <person name="Salvetti E."/>
            <person name="Wrobel A."/>
            <person name="Rasinkangas P."/>
            <person name="Parkhill J."/>
            <person name="Rea M.C."/>
            <person name="O'Sullivan O."/>
            <person name="Ritari J."/>
            <person name="Douillard F.P."/>
            <person name="Paul Ross R."/>
            <person name="Yang R."/>
            <person name="Briner A.E."/>
            <person name="Felis G.E."/>
            <person name="de Vos W.M."/>
            <person name="Barrangou R."/>
            <person name="Klaenhammer T.R."/>
            <person name="Caufield P.W."/>
            <person name="Cui Y."/>
            <person name="Zhang H."/>
            <person name="O'Toole P.W."/>
        </authorList>
    </citation>
    <scope>NUCLEOTIDE SEQUENCE [LARGE SCALE GENOMIC DNA]</scope>
    <source>
        <strain evidence="10 11">DSM 17757</strain>
    </source>
</reference>
<dbReference type="GO" id="GO:0003700">
    <property type="term" value="F:DNA-binding transcription factor activity"/>
    <property type="evidence" value="ECO:0007669"/>
    <property type="project" value="UniProtKB-UniRule"/>
</dbReference>
<dbReference type="PANTHER" id="PTHR34471">
    <property type="entry name" value="ARGININE REPRESSOR"/>
    <property type="match status" value="1"/>
</dbReference>
<dbReference type="SUPFAM" id="SSF55252">
    <property type="entry name" value="C-terminal domain of arginine repressor"/>
    <property type="match status" value="1"/>
</dbReference>
<dbReference type="UniPathway" id="UPA00068"/>
<feature type="domain" description="Arginine repressor C-terminal" evidence="9">
    <location>
        <begin position="84"/>
        <end position="148"/>
    </location>
</feature>
<dbReference type="Proteomes" id="UP000051568">
    <property type="component" value="Unassembled WGS sequence"/>
</dbReference>
<comment type="subcellular location">
    <subcellularLocation>
        <location evidence="1 7">Cytoplasm</location>
    </subcellularLocation>
</comment>
<dbReference type="GO" id="GO:0006526">
    <property type="term" value="P:L-arginine biosynthetic process"/>
    <property type="evidence" value="ECO:0007669"/>
    <property type="project" value="UniProtKB-UniPathway"/>
</dbReference>
<dbReference type="Pfam" id="PF02863">
    <property type="entry name" value="Arg_repressor_C"/>
    <property type="match status" value="1"/>
</dbReference>
<dbReference type="EMBL" id="JQBR01000001">
    <property type="protein sequence ID" value="KRN67694.1"/>
    <property type="molecule type" value="Genomic_DNA"/>
</dbReference>
<comment type="function">
    <text evidence="7">Regulates arginine biosynthesis genes.</text>
</comment>